<dbReference type="Proteomes" id="UP000027361">
    <property type="component" value="Unassembled WGS sequence"/>
</dbReference>
<dbReference type="InParanoid" id="A0A066VFP1"/>
<dbReference type="SUPFAM" id="SSF54928">
    <property type="entry name" value="RNA-binding domain, RBD"/>
    <property type="match status" value="1"/>
</dbReference>
<dbReference type="Pfam" id="PF04146">
    <property type="entry name" value="YTH"/>
    <property type="match status" value="1"/>
</dbReference>
<dbReference type="OrthoDB" id="6103986at2759"/>
<dbReference type="EMBL" id="JMSN01000135">
    <property type="protein sequence ID" value="KDN37589.1"/>
    <property type="molecule type" value="Genomic_DNA"/>
</dbReference>
<feature type="region of interest" description="Disordered" evidence="1">
    <location>
        <begin position="164"/>
        <end position="192"/>
    </location>
</feature>
<evidence type="ECO:0000313" key="4">
    <source>
        <dbReference type="Proteomes" id="UP000027361"/>
    </source>
</evidence>
<feature type="region of interest" description="Disordered" evidence="1">
    <location>
        <begin position="966"/>
        <end position="1004"/>
    </location>
</feature>
<accession>A0A066VFP1</accession>
<dbReference type="GO" id="GO:0005654">
    <property type="term" value="C:nucleoplasm"/>
    <property type="evidence" value="ECO:0007669"/>
    <property type="project" value="TreeGrafter"/>
</dbReference>
<gene>
    <name evidence="3" type="ORF">K437DRAFT_270817</name>
</gene>
<feature type="region of interest" description="Disordered" evidence="1">
    <location>
        <begin position="718"/>
        <end position="740"/>
    </location>
</feature>
<dbReference type="InterPro" id="IPR007275">
    <property type="entry name" value="YTH_domain"/>
</dbReference>
<feature type="compositionally biased region" description="Polar residues" evidence="1">
    <location>
        <begin position="973"/>
        <end position="984"/>
    </location>
</feature>
<dbReference type="InterPro" id="IPR057720">
    <property type="entry name" value="RRM_YTH1"/>
</dbReference>
<feature type="compositionally biased region" description="Polar residues" evidence="1">
    <location>
        <begin position="314"/>
        <end position="335"/>
    </location>
</feature>
<sequence>MDDSLCLPSAGAAQPSSREEELQAGVNFGGVGYAPYMWTSLDAAHHHQQQEHHHYTGYPYAGSRMQAESAFGNASAGMFSYHQYPVSPLISGAGTNGGVGGGAAQRQGSHGSAGAMQETYYDVYGRLAGATHAAAPDQAVGAPFVGYMYGYPFQPGMPGVGYEGTAESLNSVQDDGSASQQQAAGGAARCSTSSREGMEAPAYFQYSAYAPGYDGLPVAPPGFLVHAPGLAAAAAAAARGAPGMPCMAASAFHVHTPNGFGMGTVGFAPGAMGSVLARPPPRQLWGTGRGRGQSSTSRGGPNLGSLHSLRMRPRQSSATSASGNKPITDPASSPIDSPPTIAEGVQPLSTSTSSSSQHSPLHAPHLSGMPAESAAIAPHLPRPPSRLQDPNSQPQRSDHVMWVGNIPTDATIPELWQFFGRLPPAESGTTPPAKPAGLPAALPQQAAIAGAEVADPGAAAPPHGILSIFIISRSNCAFVNYKDAEVLQRAVAFFAGQALRPLDPHCPRLVCRVRRKDEEVQAGVAGQRGKGFHIAYIKEHEKRRKEDVRLGQGQGTAAGENTAIEVTLAGSVTSLNLEDSNMKRSEPGSPRSESTGGTPRQLPADARLPGVSQAEPPALAYDGSSGSPSVSSGSLSYTSTNSSLLRHPAFKERFFVLKSHQVEELQRSVEKGIWATQLHNEDVLDRAFRNSQSVYLFFSANQSGGWFGVARMMGPIKPHPSTPKLEHSPLMSKRGGHPNRPKTIFEEGTDAQGDQIKSRFAPTSFLSALGDRTSSELQPIASPNDITKLNEEEMPLSWAPGAGGSSASTSVPESNRRLLSPDVGGISCKDMLGEQLPGSECGSISGGSIYPADSVSMASTARDLQQLAVRALIHNLRLDERESSQKASELEYMLEAGAEGLPSRPAQAIGRPFKVEWIQVRHVPFYVTRKLRNPWRDNRQVKVSRDGTELEPSVGREMLEIFDKFEDREKTAAATSGDRNTSPEQDQEDEENSRNCLLPGVYHM</sequence>
<feature type="region of interest" description="Disordered" evidence="1">
    <location>
        <begin position="278"/>
        <end position="398"/>
    </location>
</feature>
<feature type="domain" description="YTH" evidence="2">
    <location>
        <begin position="652"/>
        <end position="787"/>
    </location>
</feature>
<dbReference type="RefSeq" id="XP_013240422.1">
    <property type="nucleotide sequence ID" value="XM_013384968.1"/>
</dbReference>
<dbReference type="GO" id="GO:0003729">
    <property type="term" value="F:mRNA binding"/>
    <property type="evidence" value="ECO:0007669"/>
    <property type="project" value="TreeGrafter"/>
</dbReference>
<dbReference type="InterPro" id="IPR045168">
    <property type="entry name" value="YTH_prot"/>
</dbReference>
<feature type="compositionally biased region" description="Low complexity" evidence="1">
    <location>
        <begin position="623"/>
        <end position="642"/>
    </location>
</feature>
<dbReference type="STRING" id="1037660.A0A066VFP1"/>
<protein>
    <recommendedName>
        <fullName evidence="2">YTH domain-containing protein</fullName>
    </recommendedName>
</protein>
<name>A0A066VFP1_TILAU</name>
<dbReference type="GO" id="GO:0000398">
    <property type="term" value="P:mRNA splicing, via spliceosome"/>
    <property type="evidence" value="ECO:0007669"/>
    <property type="project" value="TreeGrafter"/>
</dbReference>
<dbReference type="CDD" id="cd21134">
    <property type="entry name" value="YTH"/>
    <property type="match status" value="1"/>
</dbReference>
<evidence type="ECO:0000259" key="2">
    <source>
        <dbReference type="PROSITE" id="PS50882"/>
    </source>
</evidence>
<dbReference type="PANTHER" id="PTHR12357">
    <property type="entry name" value="YTH YT521-B HOMOLOGY DOMAIN-CONTAINING"/>
    <property type="match status" value="1"/>
</dbReference>
<dbReference type="PANTHER" id="PTHR12357:SF3">
    <property type="entry name" value="YTH DOMAIN-CONTAINING PROTEIN 1"/>
    <property type="match status" value="1"/>
</dbReference>
<feature type="compositionally biased region" description="Low complexity" evidence="1">
    <location>
        <begin position="173"/>
        <end position="188"/>
    </location>
</feature>
<dbReference type="Gene3D" id="3.10.590.10">
    <property type="entry name" value="ph1033 like domains"/>
    <property type="match status" value="2"/>
</dbReference>
<feature type="region of interest" description="Disordered" evidence="1">
    <location>
        <begin position="575"/>
        <end position="642"/>
    </location>
</feature>
<organism evidence="3 4">
    <name type="scientific">Tilletiaria anomala (strain ATCC 24038 / CBS 436.72 / UBC 951)</name>
    <dbReference type="NCBI Taxonomy" id="1037660"/>
    <lineage>
        <taxon>Eukaryota</taxon>
        <taxon>Fungi</taxon>
        <taxon>Dikarya</taxon>
        <taxon>Basidiomycota</taxon>
        <taxon>Ustilaginomycotina</taxon>
        <taxon>Exobasidiomycetes</taxon>
        <taxon>Georgefischeriales</taxon>
        <taxon>Tilletiariaceae</taxon>
        <taxon>Tilletiaria</taxon>
    </lineage>
</organism>
<comment type="caution">
    <text evidence="3">The sequence shown here is derived from an EMBL/GenBank/DDBJ whole genome shotgun (WGS) entry which is preliminary data.</text>
</comment>
<feature type="compositionally biased region" description="Low complexity" evidence="1">
    <location>
        <begin position="797"/>
        <end position="810"/>
    </location>
</feature>
<dbReference type="PROSITE" id="PS50882">
    <property type="entry name" value="YTH"/>
    <property type="match status" value="2"/>
</dbReference>
<feature type="domain" description="YTH" evidence="2">
    <location>
        <begin position="823"/>
        <end position="962"/>
    </location>
</feature>
<proteinExistence type="predicted"/>
<feature type="region of interest" description="Disordered" evidence="1">
    <location>
        <begin position="796"/>
        <end position="815"/>
    </location>
</feature>
<reference evidence="3 4" key="1">
    <citation type="submission" date="2014-05" db="EMBL/GenBank/DDBJ databases">
        <title>Draft genome sequence of a rare smut relative, Tilletiaria anomala UBC 951.</title>
        <authorList>
            <consortium name="DOE Joint Genome Institute"/>
            <person name="Toome M."/>
            <person name="Kuo A."/>
            <person name="Henrissat B."/>
            <person name="Lipzen A."/>
            <person name="Tritt A."/>
            <person name="Yoshinaga Y."/>
            <person name="Zane M."/>
            <person name="Barry K."/>
            <person name="Grigoriev I.V."/>
            <person name="Spatafora J.W."/>
            <person name="Aimea M.C."/>
        </authorList>
    </citation>
    <scope>NUCLEOTIDE SEQUENCE [LARGE SCALE GENOMIC DNA]</scope>
    <source>
        <strain evidence="3 4">UBC 951</strain>
    </source>
</reference>
<dbReference type="InterPro" id="IPR035979">
    <property type="entry name" value="RBD_domain_sf"/>
</dbReference>
<evidence type="ECO:0000313" key="3">
    <source>
        <dbReference type="EMBL" id="KDN37589.1"/>
    </source>
</evidence>
<feature type="compositionally biased region" description="Low complexity" evidence="1">
    <location>
        <begin position="346"/>
        <end position="367"/>
    </location>
</feature>
<dbReference type="InterPro" id="IPR012677">
    <property type="entry name" value="Nucleotide-bd_a/b_plait_sf"/>
</dbReference>
<keyword evidence="4" id="KW-1185">Reference proteome</keyword>
<dbReference type="Gene3D" id="3.30.70.330">
    <property type="match status" value="1"/>
</dbReference>
<dbReference type="HOGENOM" id="CLU_299005_0_0_1"/>
<feature type="region of interest" description="Disordered" evidence="1">
    <location>
        <begin position="1"/>
        <end position="21"/>
    </location>
</feature>
<dbReference type="GO" id="GO:1990247">
    <property type="term" value="F:N6-methyladenosine-containing RNA reader activity"/>
    <property type="evidence" value="ECO:0007669"/>
    <property type="project" value="TreeGrafter"/>
</dbReference>
<dbReference type="GO" id="GO:0000381">
    <property type="term" value="P:regulation of alternative mRNA splicing, via spliceosome"/>
    <property type="evidence" value="ECO:0007669"/>
    <property type="project" value="TreeGrafter"/>
</dbReference>
<evidence type="ECO:0000256" key="1">
    <source>
        <dbReference type="SAM" id="MobiDB-lite"/>
    </source>
</evidence>
<dbReference type="AlphaFoldDB" id="A0A066VFP1"/>
<dbReference type="Pfam" id="PF25701">
    <property type="entry name" value="RRM_YTH1"/>
    <property type="match status" value="1"/>
</dbReference>
<dbReference type="GeneID" id="25266210"/>